<dbReference type="PANTHER" id="PTHR16222:SF24">
    <property type="entry name" value="ADP-RIBOSYLHYDROLASE ARH3"/>
    <property type="match status" value="1"/>
</dbReference>
<evidence type="ECO:0000256" key="3">
    <source>
        <dbReference type="PIRSR" id="PIRSR605502-1"/>
    </source>
</evidence>
<feature type="binding site" evidence="3">
    <location>
        <position position="53"/>
    </location>
    <ligand>
        <name>Mg(2+)</name>
        <dbReference type="ChEBI" id="CHEBI:18420"/>
        <label>1</label>
    </ligand>
</feature>
<evidence type="ECO:0000256" key="2">
    <source>
        <dbReference type="ARBA" id="ARBA00022801"/>
    </source>
</evidence>
<feature type="binding site" evidence="3">
    <location>
        <position position="266"/>
    </location>
    <ligand>
        <name>Mg(2+)</name>
        <dbReference type="ChEBI" id="CHEBI:18420"/>
        <label>1</label>
    </ligand>
</feature>
<gene>
    <name evidence="4" type="ORF">H9863_03090</name>
</gene>
<accession>A0A9D1UZ14</accession>
<proteinExistence type="inferred from homology"/>
<protein>
    <submittedName>
        <fullName evidence="4">ADP-ribosylglycohydrolase family protein</fullName>
    </submittedName>
</protein>
<dbReference type="GO" id="GO:0046872">
    <property type="term" value="F:metal ion binding"/>
    <property type="evidence" value="ECO:0007669"/>
    <property type="project" value="UniProtKB-KW"/>
</dbReference>
<dbReference type="Gene3D" id="1.10.4080.10">
    <property type="entry name" value="ADP-ribosylation/Crystallin J1"/>
    <property type="match status" value="1"/>
</dbReference>
<reference evidence="4" key="1">
    <citation type="journal article" date="2021" name="PeerJ">
        <title>Extensive microbial diversity within the chicken gut microbiome revealed by metagenomics and culture.</title>
        <authorList>
            <person name="Gilroy R."/>
            <person name="Ravi A."/>
            <person name="Getino M."/>
            <person name="Pursley I."/>
            <person name="Horton D.L."/>
            <person name="Alikhan N.F."/>
            <person name="Baker D."/>
            <person name="Gharbi K."/>
            <person name="Hall N."/>
            <person name="Watson M."/>
            <person name="Adriaenssens E.M."/>
            <person name="Foster-Nyarko E."/>
            <person name="Jarju S."/>
            <person name="Secka A."/>
            <person name="Antonio M."/>
            <person name="Oren A."/>
            <person name="Chaudhuri R.R."/>
            <person name="La Ragione R."/>
            <person name="Hildebrand F."/>
            <person name="Pallen M.J."/>
        </authorList>
    </citation>
    <scope>NUCLEOTIDE SEQUENCE</scope>
    <source>
        <strain evidence="4">23274</strain>
    </source>
</reference>
<comment type="caution">
    <text evidence="4">The sequence shown here is derived from an EMBL/GenBank/DDBJ whole genome shotgun (WGS) entry which is preliminary data.</text>
</comment>
<name>A0A9D1UZ14_9BACT</name>
<dbReference type="AlphaFoldDB" id="A0A9D1UZ14"/>
<feature type="binding site" evidence="3">
    <location>
        <position position="52"/>
    </location>
    <ligand>
        <name>Mg(2+)</name>
        <dbReference type="ChEBI" id="CHEBI:18420"/>
        <label>1</label>
    </ligand>
</feature>
<sequence>METDKMKRTWEKDILLGTAVGDALGFPVQFLDRATVQKEPVTGMHPWHSVWSDDTSLSLCLADSLCGGYDLQDIGNKFVDWLYEGLWTPKGEAFDIGITTDRAISRLANGYPPREAGMDRERDNGNGSLMRISPLVPAIRGFGREEQERRIAEVSSLTHRHPRSVLACIFLCGFELACMEGQALPEAFARMQRRVAELLETERFREEAPHFERLLHLDYASFKALPEQDVRSGGYVMETLEASLWCIFNHDNYRDSVLHAVNLGHDADTTGAVTGAVAGMLYGYASIPQEWVDALARKEDIIALADKLDAVLEK</sequence>
<feature type="binding site" evidence="3">
    <location>
        <position position="54"/>
    </location>
    <ligand>
        <name>Mg(2+)</name>
        <dbReference type="ChEBI" id="CHEBI:18420"/>
        <label>1</label>
    </ligand>
</feature>
<dbReference type="Pfam" id="PF03747">
    <property type="entry name" value="ADP_ribosyl_GH"/>
    <property type="match status" value="1"/>
</dbReference>
<dbReference type="Proteomes" id="UP000824202">
    <property type="component" value="Unassembled WGS sequence"/>
</dbReference>
<dbReference type="InterPro" id="IPR005502">
    <property type="entry name" value="Ribosyl_crysJ1"/>
</dbReference>
<dbReference type="InterPro" id="IPR036705">
    <property type="entry name" value="Ribosyl_crysJ1_sf"/>
</dbReference>
<feature type="binding site" evidence="3">
    <location>
        <position position="268"/>
    </location>
    <ligand>
        <name>Mg(2+)</name>
        <dbReference type="ChEBI" id="CHEBI:18420"/>
        <label>1</label>
    </ligand>
</feature>
<evidence type="ECO:0000256" key="1">
    <source>
        <dbReference type="ARBA" id="ARBA00010702"/>
    </source>
</evidence>
<reference evidence="4" key="2">
    <citation type="submission" date="2021-04" db="EMBL/GenBank/DDBJ databases">
        <authorList>
            <person name="Gilroy R."/>
        </authorList>
    </citation>
    <scope>NUCLEOTIDE SEQUENCE</scope>
    <source>
        <strain evidence="4">23274</strain>
    </source>
</reference>
<comment type="similarity">
    <text evidence="1">Belongs to the ADP-ribosylglycohydrolase family.</text>
</comment>
<evidence type="ECO:0000313" key="5">
    <source>
        <dbReference type="Proteomes" id="UP000824202"/>
    </source>
</evidence>
<keyword evidence="3" id="KW-0460">Magnesium</keyword>
<dbReference type="SUPFAM" id="SSF101478">
    <property type="entry name" value="ADP-ribosylglycohydrolase"/>
    <property type="match status" value="1"/>
</dbReference>
<feature type="binding site" evidence="3">
    <location>
        <position position="269"/>
    </location>
    <ligand>
        <name>Mg(2+)</name>
        <dbReference type="ChEBI" id="CHEBI:18420"/>
        <label>1</label>
    </ligand>
</feature>
<keyword evidence="2" id="KW-0378">Hydrolase</keyword>
<keyword evidence="3" id="KW-0479">Metal-binding</keyword>
<evidence type="ECO:0000313" key="4">
    <source>
        <dbReference type="EMBL" id="HIX03088.1"/>
    </source>
</evidence>
<organism evidence="4 5">
    <name type="scientific">Candidatus Odoribacter faecigallinarum</name>
    <dbReference type="NCBI Taxonomy" id="2838706"/>
    <lineage>
        <taxon>Bacteria</taxon>
        <taxon>Pseudomonadati</taxon>
        <taxon>Bacteroidota</taxon>
        <taxon>Bacteroidia</taxon>
        <taxon>Bacteroidales</taxon>
        <taxon>Odoribacteraceae</taxon>
        <taxon>Odoribacter</taxon>
    </lineage>
</organism>
<comment type="cofactor">
    <cofactor evidence="3">
        <name>Mg(2+)</name>
        <dbReference type="ChEBI" id="CHEBI:18420"/>
    </cofactor>
    <text evidence="3">Binds 2 magnesium ions per subunit.</text>
</comment>
<dbReference type="EMBL" id="DXFT01000060">
    <property type="protein sequence ID" value="HIX03088.1"/>
    <property type="molecule type" value="Genomic_DNA"/>
</dbReference>
<dbReference type="InterPro" id="IPR050792">
    <property type="entry name" value="ADP-ribosylglycohydrolase"/>
</dbReference>
<dbReference type="PANTHER" id="PTHR16222">
    <property type="entry name" value="ADP-RIBOSYLGLYCOHYDROLASE"/>
    <property type="match status" value="1"/>
</dbReference>
<dbReference type="GO" id="GO:0016787">
    <property type="term" value="F:hydrolase activity"/>
    <property type="evidence" value="ECO:0007669"/>
    <property type="project" value="UniProtKB-KW"/>
</dbReference>